<dbReference type="InterPro" id="IPR036324">
    <property type="entry name" value="Mn/Fe_SOD_N_sf"/>
</dbReference>
<comment type="similarity">
    <text evidence="2 8">Belongs to the iron/manganese superoxide dismutase family.</text>
</comment>
<dbReference type="PANTHER" id="PTHR43595:SF2">
    <property type="entry name" value="SMALL RIBOSOMAL SUBUNIT PROTEIN MS42"/>
    <property type="match status" value="1"/>
</dbReference>
<dbReference type="KEGG" id="bfl:Bfl022"/>
<comment type="function">
    <text evidence="1">Destroys superoxide anion radicals which are normally produced within the cells and which are toxic to biological systems.</text>
</comment>
<dbReference type="InterPro" id="IPR036314">
    <property type="entry name" value="SOD_C_sf"/>
</dbReference>
<feature type="binding site" evidence="7">
    <location>
        <position position="82"/>
    </location>
    <ligand>
        <name>Mn(2+)</name>
        <dbReference type="ChEBI" id="CHEBI:29035"/>
    </ligand>
</feature>
<evidence type="ECO:0000256" key="5">
    <source>
        <dbReference type="ARBA" id="ARBA00023002"/>
    </source>
</evidence>
<dbReference type="SUPFAM" id="SSF46609">
    <property type="entry name" value="Fe,Mn superoxide dismutase (SOD), N-terminal domain"/>
    <property type="match status" value="1"/>
</dbReference>
<feature type="binding site" evidence="7">
    <location>
        <position position="27"/>
    </location>
    <ligand>
        <name>Mn(2+)</name>
        <dbReference type="ChEBI" id="CHEBI:29035"/>
    </ligand>
</feature>
<feature type="binding site" evidence="7">
    <location>
        <position position="176"/>
    </location>
    <ligand>
        <name>Mn(2+)</name>
        <dbReference type="ChEBI" id="CHEBI:29035"/>
    </ligand>
</feature>
<dbReference type="Gene3D" id="3.55.40.20">
    <property type="entry name" value="Iron/manganese superoxide dismutase, C-terminal domain"/>
    <property type="match status" value="1"/>
</dbReference>
<evidence type="ECO:0000259" key="9">
    <source>
        <dbReference type="Pfam" id="PF00081"/>
    </source>
</evidence>
<evidence type="ECO:0000256" key="4">
    <source>
        <dbReference type="ARBA" id="ARBA00022723"/>
    </source>
</evidence>
<dbReference type="EMBL" id="BX248583">
    <property type="protein sequence ID" value="CAD83550.1"/>
    <property type="molecule type" value="Genomic_DNA"/>
</dbReference>
<dbReference type="AlphaFoldDB" id="Q7VQU3"/>
<dbReference type="InterPro" id="IPR001189">
    <property type="entry name" value="Mn/Fe_SOD"/>
</dbReference>
<evidence type="ECO:0000256" key="1">
    <source>
        <dbReference type="ARBA" id="ARBA00002170"/>
    </source>
</evidence>
<dbReference type="PIRSF" id="PIRSF000349">
    <property type="entry name" value="SODismutase"/>
    <property type="match status" value="1"/>
</dbReference>
<dbReference type="GO" id="GO:0005737">
    <property type="term" value="C:cytoplasm"/>
    <property type="evidence" value="ECO:0007669"/>
    <property type="project" value="TreeGrafter"/>
</dbReference>
<name>Q7VQU3_BLOFL</name>
<dbReference type="eggNOG" id="COG0605">
    <property type="taxonomic scope" value="Bacteria"/>
</dbReference>
<dbReference type="STRING" id="203907.Bfl022"/>
<comment type="function">
    <text evidence="8">Destroys radicals which are normally produced within the cells and which are toxic to biological systems.</text>
</comment>
<evidence type="ECO:0000256" key="6">
    <source>
        <dbReference type="ARBA" id="ARBA00049204"/>
    </source>
</evidence>
<keyword evidence="12" id="KW-1185">Reference proteome</keyword>
<protein>
    <recommendedName>
        <fullName evidence="3 8">Superoxide dismutase</fullName>
        <ecNumber evidence="3 8">1.15.1.1</ecNumber>
    </recommendedName>
</protein>
<dbReference type="InterPro" id="IPR019831">
    <property type="entry name" value="Mn/Fe_SOD_N"/>
</dbReference>
<gene>
    <name evidence="11" type="primary">sodA</name>
    <name evidence="11" type="ordered locus">Bfl022</name>
</gene>
<sequence length="207" mass="24549">MNFVLPKLSYSYDSLEPFFDEKTMRIHHTKHHQTYIDNTNSALSTLQEFSHLSIEELMQNLNSIPKEKRNLLRNNGGGHINHSLFWKSLKYGTILQGSLKRKIENAFSSVDNFKKKFETTAMSRFGSGWIWLIQHNDDLKIISTANQDNPLMKLDYLYEENNTNIHLLLGLDVWEHAYYLQYQNRRLDYVQAFWNIVDWNEVSNRLC</sequence>
<feature type="domain" description="Manganese/iron superoxide dismutase N-terminal" evidence="9">
    <location>
        <begin position="3"/>
        <end position="89"/>
    </location>
</feature>
<dbReference type="PRINTS" id="PR01703">
    <property type="entry name" value="MNSODISMTASE"/>
</dbReference>
<evidence type="ECO:0000259" key="10">
    <source>
        <dbReference type="Pfam" id="PF02777"/>
    </source>
</evidence>
<proteinExistence type="inferred from homology"/>
<evidence type="ECO:0000313" key="11">
    <source>
        <dbReference type="EMBL" id="CAD83550.1"/>
    </source>
</evidence>
<dbReference type="InterPro" id="IPR019832">
    <property type="entry name" value="Mn/Fe_SOD_C"/>
</dbReference>
<dbReference type="Gene3D" id="1.10.287.990">
    <property type="entry name" value="Fe,Mn superoxide dismutase (SOD) domain"/>
    <property type="match status" value="1"/>
</dbReference>
<evidence type="ECO:0000256" key="7">
    <source>
        <dbReference type="PIRSR" id="PIRSR000349-1"/>
    </source>
</evidence>
<keyword evidence="4 7" id="KW-0479">Metal-binding</keyword>
<dbReference type="GO" id="GO:0046872">
    <property type="term" value="F:metal ion binding"/>
    <property type="evidence" value="ECO:0007669"/>
    <property type="project" value="UniProtKB-KW"/>
</dbReference>
<dbReference type="PANTHER" id="PTHR43595">
    <property type="entry name" value="37S RIBOSOMAL PROTEIN S26, MITOCHONDRIAL"/>
    <property type="match status" value="1"/>
</dbReference>
<evidence type="ECO:0000256" key="3">
    <source>
        <dbReference type="ARBA" id="ARBA00012682"/>
    </source>
</evidence>
<dbReference type="FunFam" id="1.10.287.990:FF:000001">
    <property type="entry name" value="Superoxide dismutase"/>
    <property type="match status" value="1"/>
</dbReference>
<feature type="domain" description="Manganese/iron superoxide dismutase C-terminal" evidence="10">
    <location>
        <begin position="96"/>
        <end position="205"/>
    </location>
</feature>
<dbReference type="OrthoDB" id="9803125at2"/>
<evidence type="ECO:0000256" key="8">
    <source>
        <dbReference type="RuleBase" id="RU000414"/>
    </source>
</evidence>
<dbReference type="Proteomes" id="UP000002192">
    <property type="component" value="Chromosome"/>
</dbReference>
<dbReference type="Pfam" id="PF02777">
    <property type="entry name" value="Sod_Fe_C"/>
    <property type="match status" value="1"/>
</dbReference>
<dbReference type="HOGENOM" id="CLU_031625_0_1_6"/>
<evidence type="ECO:0000256" key="2">
    <source>
        <dbReference type="ARBA" id="ARBA00008714"/>
    </source>
</evidence>
<accession>Q7VQU3</accession>
<organism evidence="11 12">
    <name type="scientific">Blochmanniella floridana</name>
    <dbReference type="NCBI Taxonomy" id="203907"/>
    <lineage>
        <taxon>Bacteria</taxon>
        <taxon>Pseudomonadati</taxon>
        <taxon>Pseudomonadota</taxon>
        <taxon>Gammaproteobacteria</taxon>
        <taxon>Enterobacterales</taxon>
        <taxon>Enterobacteriaceae</taxon>
        <taxon>ant endosymbionts</taxon>
        <taxon>Candidatus Blochmanniella</taxon>
    </lineage>
</organism>
<dbReference type="EC" id="1.15.1.1" evidence="3 8"/>
<comment type="catalytic activity">
    <reaction evidence="6 8">
        <text>2 superoxide + 2 H(+) = H2O2 + O2</text>
        <dbReference type="Rhea" id="RHEA:20696"/>
        <dbReference type="ChEBI" id="CHEBI:15378"/>
        <dbReference type="ChEBI" id="CHEBI:15379"/>
        <dbReference type="ChEBI" id="CHEBI:16240"/>
        <dbReference type="ChEBI" id="CHEBI:18421"/>
        <dbReference type="EC" id="1.15.1.1"/>
    </reaction>
</comment>
<dbReference type="InterPro" id="IPR019833">
    <property type="entry name" value="Mn/Fe_SOD_BS"/>
</dbReference>
<dbReference type="PROSITE" id="PS00088">
    <property type="entry name" value="SOD_MN"/>
    <property type="match status" value="1"/>
</dbReference>
<evidence type="ECO:0000313" key="12">
    <source>
        <dbReference type="Proteomes" id="UP000002192"/>
    </source>
</evidence>
<reference evidence="11 12" key="1">
    <citation type="journal article" date="2003" name="Proc. Natl. Acad. Sci. U.S.A.">
        <title>The genome sequence of Blochmannia floridanus: comparative analysis of reduced genomes.</title>
        <authorList>
            <person name="Gil R."/>
            <person name="Silva F.J."/>
            <person name="Zientz E."/>
            <person name="Delmotte F."/>
            <person name="Gonzalez-Candelas F."/>
            <person name="Latorre A."/>
            <person name="Rausell C."/>
            <person name="Kramerbeek J."/>
            <person name="Gadau J."/>
            <person name="Hoelldobler B."/>
            <person name="van Ham R.C.H.J."/>
            <person name="Gross R."/>
            <person name="Moya A."/>
        </authorList>
    </citation>
    <scope>NUCLEOTIDE SEQUENCE [LARGE SCALE GENOMIC DNA]</scope>
</reference>
<dbReference type="SUPFAM" id="SSF54719">
    <property type="entry name" value="Fe,Mn superoxide dismutase (SOD), C-terminal domain"/>
    <property type="match status" value="1"/>
</dbReference>
<keyword evidence="5 8" id="KW-0560">Oxidoreductase</keyword>
<dbReference type="GO" id="GO:0004784">
    <property type="term" value="F:superoxide dismutase activity"/>
    <property type="evidence" value="ECO:0007669"/>
    <property type="project" value="UniProtKB-EC"/>
</dbReference>
<dbReference type="Pfam" id="PF00081">
    <property type="entry name" value="Sod_Fe_N"/>
    <property type="match status" value="1"/>
</dbReference>
<feature type="binding site" evidence="7">
    <location>
        <position position="172"/>
    </location>
    <ligand>
        <name>Mn(2+)</name>
        <dbReference type="ChEBI" id="CHEBI:29035"/>
    </ligand>
</feature>